<proteinExistence type="predicted"/>
<evidence type="ECO:0000313" key="1">
    <source>
        <dbReference type="EMBL" id="MBJ9688810.1"/>
    </source>
</evidence>
<evidence type="ECO:0000313" key="2">
    <source>
        <dbReference type="Proteomes" id="UP000808215"/>
    </source>
</evidence>
<organism evidence="1 2">
    <name type="scientific">Burkholderia vietnamiensis</name>
    <dbReference type="NCBI Taxonomy" id="60552"/>
    <lineage>
        <taxon>Bacteria</taxon>
        <taxon>Pseudomonadati</taxon>
        <taxon>Pseudomonadota</taxon>
        <taxon>Betaproteobacteria</taxon>
        <taxon>Burkholderiales</taxon>
        <taxon>Burkholderiaceae</taxon>
        <taxon>Burkholderia</taxon>
        <taxon>Burkholderia cepacia complex</taxon>
    </lineage>
</organism>
<keyword evidence="2" id="KW-1185">Reference proteome</keyword>
<accession>A0ABS1AXE3</accession>
<reference evidence="1 2" key="1">
    <citation type="submission" date="2020-11" db="EMBL/GenBank/DDBJ databases">
        <title>Enhanced detection system for hospital associated transmission using whole genome sequencing surveillance.</title>
        <authorList>
            <person name="Harrison L.H."/>
            <person name="Van Tyne D."/>
            <person name="Marsh J.W."/>
            <person name="Griffith M.P."/>
            <person name="Snyder D.J."/>
            <person name="Cooper V.S."/>
            <person name="Mustapha M."/>
        </authorList>
    </citation>
    <scope>NUCLEOTIDE SEQUENCE [LARGE SCALE GENOMIC DNA]</scope>
    <source>
        <strain evidence="1 2">BC00020</strain>
    </source>
</reference>
<comment type="caution">
    <text evidence="1">The sequence shown here is derived from an EMBL/GenBank/DDBJ whole genome shotgun (WGS) entry which is preliminary data.</text>
</comment>
<gene>
    <name evidence="1" type="ORF">I5589_17180</name>
</gene>
<protein>
    <submittedName>
        <fullName evidence="1">XRE family transcriptional regulator</fullName>
    </submittedName>
</protein>
<dbReference type="Proteomes" id="UP000808215">
    <property type="component" value="Unassembled WGS sequence"/>
</dbReference>
<dbReference type="EMBL" id="JADVKH010000037">
    <property type="protein sequence ID" value="MBJ9688810.1"/>
    <property type="molecule type" value="Genomic_DNA"/>
</dbReference>
<sequence length="88" mass="9816">MDVNDYHVQVRAECLRPGEVWTIPTGPEVRTIIDRCGFSGRQAANFLGLADKSGRHIRRWISGESPIPYAAWALLCHAAGLGLIWENK</sequence>
<name>A0ABS1AXE3_BURVI</name>